<dbReference type="RefSeq" id="WP_161449917.1">
    <property type="nucleotide sequence ID" value="NZ_WYDN01000018.1"/>
</dbReference>
<dbReference type="SUPFAM" id="SSF52540">
    <property type="entry name" value="P-loop containing nucleoside triphosphate hydrolases"/>
    <property type="match status" value="1"/>
</dbReference>
<dbReference type="GO" id="GO:0005524">
    <property type="term" value="F:ATP binding"/>
    <property type="evidence" value="ECO:0007669"/>
    <property type="project" value="UniProtKB-KW"/>
</dbReference>
<reference evidence="2 3" key="1">
    <citation type="submission" date="2020-01" db="EMBL/GenBank/DDBJ databases">
        <title>Glutamicibacter soli M275.</title>
        <authorList>
            <person name="Meng X."/>
        </authorList>
    </citation>
    <scope>NUCLEOTIDE SEQUENCE [LARGE SCALE GENOMIC DNA]</scope>
    <source>
        <strain evidence="2 3">M275</strain>
    </source>
</reference>
<dbReference type="PANTHER" id="PTHR30050">
    <property type="entry name" value="CHROMOSOMAL REPLICATION INITIATOR PROTEIN DNAA"/>
    <property type="match status" value="1"/>
</dbReference>
<sequence>MNLNTETKRKLREMAAGDLLTAFEAQDDVVSMSLSVEARIELAVDQAHGLFMNTKTHGLVRRAKLRYPNAKLRYPNADLRTVDRVEERGLNQALLAQLATCHFIELNRNLVFQGFTGSGKSYLACAVAKHACTHRYRTGYVRMPDLEEEWQQAINKPLGQPKLLRKYANYSVLVLDEWLLDPPTGEFTRFIFELMERRYDAASTIFCTQYKQSDWHARLGADAMADAIMDRIVHNTIWGETGEFNMREAYSRAQH</sequence>
<dbReference type="Proteomes" id="UP000477543">
    <property type="component" value="Unassembled WGS sequence"/>
</dbReference>
<protein>
    <submittedName>
        <fullName evidence="2">ATP-binding protein</fullName>
    </submittedName>
</protein>
<gene>
    <name evidence="2" type="ORF">GT020_15630</name>
</gene>
<dbReference type="EMBL" id="WYDN01000018">
    <property type="protein sequence ID" value="NAZ17483.1"/>
    <property type="molecule type" value="Genomic_DNA"/>
</dbReference>
<dbReference type="PANTHER" id="PTHR30050:SF4">
    <property type="entry name" value="ATP-BINDING PROTEIN RV3427C IN INSERTION SEQUENCE-RELATED"/>
    <property type="match status" value="1"/>
</dbReference>
<comment type="caution">
    <text evidence="2">The sequence shown here is derived from an EMBL/GenBank/DDBJ whole genome shotgun (WGS) entry which is preliminary data.</text>
</comment>
<evidence type="ECO:0000313" key="3">
    <source>
        <dbReference type="Proteomes" id="UP000477543"/>
    </source>
</evidence>
<accession>A0A6L9G993</accession>
<feature type="domain" description="IstB-like ATP-binding" evidence="1">
    <location>
        <begin position="17"/>
        <end position="241"/>
    </location>
</feature>
<name>A0A6L9G993_9MICC</name>
<dbReference type="Gene3D" id="3.40.50.300">
    <property type="entry name" value="P-loop containing nucleotide triphosphate hydrolases"/>
    <property type="match status" value="1"/>
</dbReference>
<dbReference type="Pfam" id="PF01695">
    <property type="entry name" value="IstB_IS21"/>
    <property type="match status" value="1"/>
</dbReference>
<proteinExistence type="predicted"/>
<dbReference type="CDD" id="cd00009">
    <property type="entry name" value="AAA"/>
    <property type="match status" value="1"/>
</dbReference>
<organism evidence="2 3">
    <name type="scientific">Glutamicibacter soli</name>
    <dbReference type="NCBI Taxonomy" id="453836"/>
    <lineage>
        <taxon>Bacteria</taxon>
        <taxon>Bacillati</taxon>
        <taxon>Actinomycetota</taxon>
        <taxon>Actinomycetes</taxon>
        <taxon>Micrococcales</taxon>
        <taxon>Micrococcaceae</taxon>
        <taxon>Glutamicibacter</taxon>
    </lineage>
</organism>
<dbReference type="InterPro" id="IPR027417">
    <property type="entry name" value="P-loop_NTPase"/>
</dbReference>
<evidence type="ECO:0000313" key="2">
    <source>
        <dbReference type="EMBL" id="NAZ17483.1"/>
    </source>
</evidence>
<keyword evidence="2" id="KW-0547">Nucleotide-binding</keyword>
<dbReference type="AlphaFoldDB" id="A0A6L9G993"/>
<evidence type="ECO:0000259" key="1">
    <source>
        <dbReference type="Pfam" id="PF01695"/>
    </source>
</evidence>
<dbReference type="InterPro" id="IPR002611">
    <property type="entry name" value="IstB_ATP-bd"/>
</dbReference>
<keyword evidence="2" id="KW-0067">ATP-binding</keyword>
<dbReference type="GO" id="GO:0006260">
    <property type="term" value="P:DNA replication"/>
    <property type="evidence" value="ECO:0007669"/>
    <property type="project" value="TreeGrafter"/>
</dbReference>